<proteinExistence type="predicted"/>
<sequence>MTAVPVVSRRTLNRTLLSRQFLTSRTSRPALEVVRHLVAVQSQEPNWPYVGLWTRMDPFTHGDLESLLHERAVVRSTSLRRTQHLVAADDFRWLRPLIQPFIERAARRPLYAEPAAGLDLAELAETGRELLGDRVVPRRMLAGLFAERYPGRDGMMLARNLELQVPLVTSPRIGVWGGWGTRPSIEVALADAWIGEPMETAPSVEAMVLRYLAAFGPAGVMDVQAWSGITRLREVVDRLRPELRVVRDGQGRELFDLPGAPLAEEDAPAPVRFLPAYDNVLLGHADRTRIISDEDRARVMPGRALVLPTFLVDGFVRGIWELRGTTLAVLPFRPLTPGETESVAEEAERLHAFVVPGAPAPDITFS</sequence>
<reference evidence="1 2" key="1">
    <citation type="submission" date="2020-07" db="EMBL/GenBank/DDBJ databases">
        <title>Sequencing the genomes of 1000 actinobacteria strains.</title>
        <authorList>
            <person name="Klenk H.-P."/>
        </authorList>
    </citation>
    <scope>NUCLEOTIDE SEQUENCE [LARGE SCALE GENOMIC DNA]</scope>
    <source>
        <strain evidence="1 2">DSM 45763</strain>
    </source>
</reference>
<evidence type="ECO:0000313" key="1">
    <source>
        <dbReference type="EMBL" id="NYF43036.1"/>
    </source>
</evidence>
<dbReference type="PANTHER" id="PTHR38479">
    <property type="entry name" value="LMO0824 PROTEIN"/>
    <property type="match status" value="1"/>
</dbReference>
<dbReference type="EMBL" id="JACCCO010000002">
    <property type="protein sequence ID" value="NYF43036.1"/>
    <property type="molecule type" value="Genomic_DNA"/>
</dbReference>
<keyword evidence="2" id="KW-1185">Reference proteome</keyword>
<gene>
    <name evidence="1" type="ORF">HDA43_005237</name>
</gene>
<name>A0A852V4M8_9ACTN</name>
<protein>
    <recommendedName>
        <fullName evidence="3">Winged helix DNA-binding domain-containing protein</fullName>
    </recommendedName>
</protein>
<dbReference type="Proteomes" id="UP000576393">
    <property type="component" value="Unassembled WGS sequence"/>
</dbReference>
<organism evidence="1 2">
    <name type="scientific">Streptosporangium sandarakinum</name>
    <dbReference type="NCBI Taxonomy" id="1260955"/>
    <lineage>
        <taxon>Bacteria</taxon>
        <taxon>Bacillati</taxon>
        <taxon>Actinomycetota</taxon>
        <taxon>Actinomycetes</taxon>
        <taxon>Streptosporangiales</taxon>
        <taxon>Streptosporangiaceae</taxon>
        <taxon>Streptosporangium</taxon>
    </lineage>
</organism>
<evidence type="ECO:0000313" key="2">
    <source>
        <dbReference type="Proteomes" id="UP000576393"/>
    </source>
</evidence>
<evidence type="ECO:0008006" key="3">
    <source>
        <dbReference type="Google" id="ProtNLM"/>
    </source>
</evidence>
<dbReference type="RefSeq" id="WP_179825995.1">
    <property type="nucleotide sequence ID" value="NZ_JACCCO010000002.1"/>
</dbReference>
<comment type="caution">
    <text evidence="1">The sequence shown here is derived from an EMBL/GenBank/DDBJ whole genome shotgun (WGS) entry which is preliminary data.</text>
</comment>
<dbReference type="PANTHER" id="PTHR38479:SF2">
    <property type="entry name" value="WINGED HELIX DNA-BINDING DOMAIN-CONTAINING PROTEIN"/>
    <property type="match status" value="1"/>
</dbReference>
<dbReference type="InterPro" id="IPR009351">
    <property type="entry name" value="AlkZ-like"/>
</dbReference>
<dbReference type="Pfam" id="PF06224">
    <property type="entry name" value="AlkZ-like"/>
    <property type="match status" value="1"/>
</dbReference>
<accession>A0A852V4M8</accession>
<dbReference type="AlphaFoldDB" id="A0A852V4M8"/>